<evidence type="ECO:0000256" key="1">
    <source>
        <dbReference type="ARBA" id="ARBA00010617"/>
    </source>
</evidence>
<dbReference type="GO" id="GO:0005506">
    <property type="term" value="F:iron ion binding"/>
    <property type="evidence" value="ECO:0007669"/>
    <property type="project" value="InterPro"/>
</dbReference>
<feature type="binding site" description="axial binding residue" evidence="2">
    <location>
        <position position="567"/>
    </location>
    <ligand>
        <name>heme</name>
        <dbReference type="ChEBI" id="CHEBI:30413"/>
    </ligand>
    <ligandPart>
        <name>Fe</name>
        <dbReference type="ChEBI" id="CHEBI:18248"/>
    </ligandPart>
</feature>
<evidence type="ECO:0000256" key="3">
    <source>
        <dbReference type="RuleBase" id="RU000461"/>
    </source>
</evidence>
<dbReference type="Gene3D" id="1.10.630.10">
    <property type="entry name" value="Cytochrome P450"/>
    <property type="match status" value="1"/>
</dbReference>
<dbReference type="EMBL" id="KX096218">
    <property type="protein sequence ID" value="APW83734.1"/>
    <property type="molecule type" value="Genomic_DNA"/>
</dbReference>
<keyword evidence="3" id="KW-0560">Oxidoreductase</keyword>
<sequence>MLALQNASALPYQQKRLNATTALPPRVAPTYVQPLRRSAAYNTVHTKPCGLRPVLFKHQQQHVQHTRPSVAASASPTDLIGLGLFFAPGLAAVAYALYLGKGNLNDGLSRLLTEVSQGYFQPDVGGKNIPVSEGQLSDLAGDQPLFKALYQWFIDYGGVYKLAFGPKAFIVVSDPVVVRHILKENTFNYDKGVLAEILEPIMGKGLIPADLDTWKVRRRAVVPAFHKQYYEVMAKMFGDCTMRSVQKLDEAIAAGQRDAVVDMESEFLNLGLEIIGLGVFNYDFGAINKESPVIKAVYGVLKEAEHRSTFYIPYWNIPITKYIVPRQVQFHADLRVINDCLDSLIQNAQETRQEDDSEALQNRDYSKVKDPSLLRFLVDMRGEDATNKQLRDDLMTMLIAGHETTAAVLTWALFCLTQKPAAMAKVVEEVDRVVGDRMPNLDDIRAMSYTRATLGESLRLYPQPPLLIRRALSEDKLPPGLNGDPNGYPIGKGADIFISVWNLHHSPHLWKDPEEFRPERFTESFENPGFNGAWAGYRPEASPGALYPNEVTSDFGFIPFGGGARKCIGDQFALFEATVALAMLVRRFDFQLAVKPSQVGMATGATIHTANGMPMRVTRRKPAELKQVEPQVAGAV</sequence>
<dbReference type="EMBL" id="KX096222">
    <property type="protein sequence ID" value="APW83738.1"/>
    <property type="molecule type" value="mRNA"/>
</dbReference>
<dbReference type="GO" id="GO:0020037">
    <property type="term" value="F:heme binding"/>
    <property type="evidence" value="ECO:0007669"/>
    <property type="project" value="InterPro"/>
</dbReference>
<dbReference type="PRINTS" id="PR00385">
    <property type="entry name" value="P450"/>
</dbReference>
<reference evidence="4" key="1">
    <citation type="submission" date="2016-04" db="EMBL/GenBank/DDBJ databases">
        <authorList>
            <person name="Evans L.H."/>
            <person name="Alamgir A."/>
            <person name="Owens N."/>
            <person name="Weber N.D."/>
            <person name="Virtaneva K."/>
            <person name="Barbian K."/>
            <person name="Babar A."/>
            <person name="Rosenke K."/>
        </authorList>
    </citation>
    <scope>NUCLEOTIDE SEQUENCE</scope>
</reference>
<dbReference type="InterPro" id="IPR036396">
    <property type="entry name" value="Cyt_P450_sf"/>
</dbReference>
<dbReference type="PANTHER" id="PTHR24291:SF183">
    <property type="entry name" value="CYTOCHROME P450 97B3, CHLOROPLASTIC"/>
    <property type="match status" value="1"/>
</dbReference>
<keyword evidence="2 3" id="KW-0408">Iron</keyword>
<evidence type="ECO:0000313" key="4">
    <source>
        <dbReference type="EMBL" id="APW83738.1"/>
    </source>
</evidence>
<dbReference type="GO" id="GO:0016705">
    <property type="term" value="F:oxidoreductase activity, acting on paired donors, with incorporation or reduction of molecular oxygen"/>
    <property type="evidence" value="ECO:0007669"/>
    <property type="project" value="InterPro"/>
</dbReference>
<keyword evidence="3" id="KW-0503">Monooxygenase</keyword>
<dbReference type="PANTHER" id="PTHR24291">
    <property type="entry name" value="CYTOCHROME P450 FAMILY 4"/>
    <property type="match status" value="1"/>
</dbReference>
<dbReference type="Pfam" id="PF00067">
    <property type="entry name" value="p450"/>
    <property type="match status" value="1"/>
</dbReference>
<dbReference type="InterPro" id="IPR002401">
    <property type="entry name" value="Cyt_P450_E_grp-I"/>
</dbReference>
<accession>A0A218KRJ4</accession>
<dbReference type="PROSITE" id="PS00086">
    <property type="entry name" value="CYTOCHROME_P450"/>
    <property type="match status" value="1"/>
</dbReference>
<comment type="cofactor">
    <cofactor evidence="2">
        <name>heme</name>
        <dbReference type="ChEBI" id="CHEBI:30413"/>
    </cofactor>
</comment>
<organism evidence="4">
    <name type="scientific">Dunaliella salina</name>
    <name type="common">Green alga</name>
    <name type="synonym">Protococcus salinus</name>
    <dbReference type="NCBI Taxonomy" id="3046"/>
    <lineage>
        <taxon>Eukaryota</taxon>
        <taxon>Viridiplantae</taxon>
        <taxon>Chlorophyta</taxon>
        <taxon>core chlorophytes</taxon>
        <taxon>Chlorophyceae</taxon>
        <taxon>CS clade</taxon>
        <taxon>Chlamydomonadales</taxon>
        <taxon>Dunaliellaceae</taxon>
        <taxon>Dunaliella</taxon>
    </lineage>
</organism>
<keyword evidence="2 3" id="KW-0479">Metal-binding</keyword>
<dbReference type="InterPro" id="IPR017972">
    <property type="entry name" value="Cyt_P450_CS"/>
</dbReference>
<keyword evidence="2 3" id="KW-0349">Heme</keyword>
<evidence type="ECO:0000256" key="2">
    <source>
        <dbReference type="PIRSR" id="PIRSR602401-1"/>
    </source>
</evidence>
<dbReference type="PRINTS" id="PR00463">
    <property type="entry name" value="EP450I"/>
</dbReference>
<comment type="similarity">
    <text evidence="1 3">Belongs to the cytochrome P450 family.</text>
</comment>
<proteinExistence type="evidence at transcript level"/>
<protein>
    <submittedName>
        <fullName evidence="4">Cytochrome P450 carotenoid hydroxylase 97B</fullName>
    </submittedName>
</protein>
<reference evidence="4" key="2">
    <citation type="submission" date="2017-07" db="EMBL/GenBank/DDBJ databases">
        <title>Diversification of cytochrome P450 genes (CYPs) and identification of the genes encoding carotenoid hydroxylases in Dunaliella bardawil.</title>
        <authorList>
            <person name="Hao Y.-F."/>
        </authorList>
    </citation>
    <scope>NUCLEOTIDE SEQUENCE</scope>
</reference>
<dbReference type="InterPro" id="IPR050196">
    <property type="entry name" value="Cytochrome_P450_Monoox"/>
</dbReference>
<dbReference type="InterPro" id="IPR001128">
    <property type="entry name" value="Cyt_P450"/>
</dbReference>
<dbReference type="CDD" id="cd11046">
    <property type="entry name" value="CYP97"/>
    <property type="match status" value="1"/>
</dbReference>
<dbReference type="GO" id="GO:0004497">
    <property type="term" value="F:monooxygenase activity"/>
    <property type="evidence" value="ECO:0007669"/>
    <property type="project" value="UniProtKB-KW"/>
</dbReference>
<dbReference type="SUPFAM" id="SSF48264">
    <property type="entry name" value="Cytochrome P450"/>
    <property type="match status" value="1"/>
</dbReference>
<dbReference type="AlphaFoldDB" id="A0A218KRJ4"/>
<name>A0A218KRJ4_DUNSA</name>